<dbReference type="CDD" id="cd05911">
    <property type="entry name" value="Firefly_Luc_like"/>
    <property type="match status" value="1"/>
</dbReference>
<dbReference type="Pfam" id="PF13193">
    <property type="entry name" value="AMP-binding_C"/>
    <property type="match status" value="1"/>
</dbReference>
<dbReference type="InterPro" id="IPR000873">
    <property type="entry name" value="AMP-dep_synth/lig_dom"/>
</dbReference>
<evidence type="ECO:0000256" key="3">
    <source>
        <dbReference type="ARBA" id="ARBA00023140"/>
    </source>
</evidence>
<dbReference type="Proteomes" id="UP001458880">
    <property type="component" value="Unassembled WGS sequence"/>
</dbReference>
<gene>
    <name evidence="6" type="ORF">QE152_g9774</name>
</gene>
<evidence type="ECO:0000313" key="6">
    <source>
        <dbReference type="EMBL" id="KAK9738557.1"/>
    </source>
</evidence>
<dbReference type="GO" id="GO:0046949">
    <property type="term" value="P:fatty-acyl-CoA biosynthetic process"/>
    <property type="evidence" value="ECO:0007669"/>
    <property type="project" value="TreeGrafter"/>
</dbReference>
<evidence type="ECO:0000259" key="5">
    <source>
        <dbReference type="Pfam" id="PF13193"/>
    </source>
</evidence>
<accession>A0AAW1LTR1</accession>
<name>A0AAW1LTR1_POPJA</name>
<evidence type="ECO:0000259" key="4">
    <source>
        <dbReference type="Pfam" id="PF00501"/>
    </source>
</evidence>
<dbReference type="Gene3D" id="2.30.38.10">
    <property type="entry name" value="Luciferase, Domain 3"/>
    <property type="match status" value="1"/>
</dbReference>
<keyword evidence="3" id="KW-0576">Peroxisome</keyword>
<evidence type="ECO:0000313" key="7">
    <source>
        <dbReference type="Proteomes" id="UP001458880"/>
    </source>
</evidence>
<dbReference type="InterPro" id="IPR045851">
    <property type="entry name" value="AMP-bd_C_sf"/>
</dbReference>
<comment type="caution">
    <text evidence="6">The sequence shown here is derived from an EMBL/GenBank/DDBJ whole genome shotgun (WGS) entry which is preliminary data.</text>
</comment>
<feature type="domain" description="AMP-dependent synthetase/ligase" evidence="4">
    <location>
        <begin position="59"/>
        <end position="434"/>
    </location>
</feature>
<dbReference type="GO" id="GO:0005777">
    <property type="term" value="C:peroxisome"/>
    <property type="evidence" value="ECO:0007669"/>
    <property type="project" value="UniProtKB-SubCell"/>
</dbReference>
<proteinExistence type="inferred from homology"/>
<feature type="domain" description="AMP-binding enzyme C-terminal" evidence="5">
    <location>
        <begin position="484"/>
        <end position="560"/>
    </location>
</feature>
<comment type="similarity">
    <text evidence="2">Belongs to the ATP-dependent AMP-binding enzyme family.</text>
</comment>
<dbReference type="PANTHER" id="PTHR24096">
    <property type="entry name" value="LONG-CHAIN-FATTY-ACID--COA LIGASE"/>
    <property type="match status" value="1"/>
</dbReference>
<protein>
    <submittedName>
        <fullName evidence="6">AMP-binding enzyme C-terminal domain</fullName>
    </submittedName>
</protein>
<dbReference type="PROSITE" id="PS00455">
    <property type="entry name" value="AMP_BINDING"/>
    <property type="match status" value="1"/>
</dbReference>
<keyword evidence="7" id="KW-1185">Reference proteome</keyword>
<sequence length="575" mass="64153">MSVISRILVRNILRSTCNVSCANQKGYSSQTIEENCLKSKSSDVYIPEITLAEYLVNNFSKFPNKIAVECGVTKRKYTFDDVLVKSSNLNKNFRKKLKLQKGDVVAFFMPNVPEFFITTIGVHLAGLKLTTINSVYTPDEIKRQLVDSGAKVLVTLPELWQNAKKAVEETKNSISIITIKNKNSDTTPTGAIDWAEFANTPTDIPDAELPSIHETIYMPYSSGTTGLPKGVELSSYNIVANIAQIRHPDFNVVESITDTHQDVTIAILPLFHIYGFTCITSMMTDGAKVVTLPKFTPDGYMNSLRDYRPHVLMIVPPIVIFLYSHPNVQSEYLSSLRTVFSGAAPLGALDEEKLRRKVGKPFNVLQGYGLSETSPVVTVIPLSLQGKYPGSMGSAIPNTLLKVVKIDDNEGKHLPPHTNGELLIKGPQVMKGYYNQPEQTKNTFLNGWFKSGDIVRYNEDGMLYSADRLKELIKVKGLQVPPAELEEIIRDYPGVLEAAVIGIPHERHGEVPRAYVVAKENYKIDVDKLRKQVESKVAKHKRLEGGIVIVEEIPKNASGKLMRRKLKSKYLEEKI</sequence>
<dbReference type="InterPro" id="IPR020845">
    <property type="entry name" value="AMP-binding_CS"/>
</dbReference>
<dbReference type="FunFam" id="3.30.300.30:FF:000007">
    <property type="entry name" value="4-coumarate--CoA ligase 2"/>
    <property type="match status" value="1"/>
</dbReference>
<dbReference type="SUPFAM" id="SSF56801">
    <property type="entry name" value="Acetyl-CoA synthetase-like"/>
    <property type="match status" value="1"/>
</dbReference>
<dbReference type="EMBL" id="JASPKY010000085">
    <property type="protein sequence ID" value="KAK9738557.1"/>
    <property type="molecule type" value="Genomic_DNA"/>
</dbReference>
<dbReference type="AlphaFoldDB" id="A0AAW1LTR1"/>
<organism evidence="6 7">
    <name type="scientific">Popillia japonica</name>
    <name type="common">Japanese beetle</name>
    <dbReference type="NCBI Taxonomy" id="7064"/>
    <lineage>
        <taxon>Eukaryota</taxon>
        <taxon>Metazoa</taxon>
        <taxon>Ecdysozoa</taxon>
        <taxon>Arthropoda</taxon>
        <taxon>Hexapoda</taxon>
        <taxon>Insecta</taxon>
        <taxon>Pterygota</taxon>
        <taxon>Neoptera</taxon>
        <taxon>Endopterygota</taxon>
        <taxon>Coleoptera</taxon>
        <taxon>Polyphaga</taxon>
        <taxon>Scarabaeiformia</taxon>
        <taxon>Scarabaeidae</taxon>
        <taxon>Rutelinae</taxon>
        <taxon>Popillia</taxon>
    </lineage>
</organism>
<dbReference type="GO" id="GO:0004467">
    <property type="term" value="F:long-chain fatty acid-CoA ligase activity"/>
    <property type="evidence" value="ECO:0007669"/>
    <property type="project" value="TreeGrafter"/>
</dbReference>
<dbReference type="Gene3D" id="3.40.50.980">
    <property type="match status" value="2"/>
</dbReference>
<dbReference type="Pfam" id="PF00501">
    <property type="entry name" value="AMP-binding"/>
    <property type="match status" value="1"/>
</dbReference>
<evidence type="ECO:0000256" key="2">
    <source>
        <dbReference type="ARBA" id="ARBA00006432"/>
    </source>
</evidence>
<comment type="subcellular location">
    <subcellularLocation>
        <location evidence="1">Peroxisome</location>
    </subcellularLocation>
</comment>
<evidence type="ECO:0000256" key="1">
    <source>
        <dbReference type="ARBA" id="ARBA00004275"/>
    </source>
</evidence>
<dbReference type="InterPro" id="IPR025110">
    <property type="entry name" value="AMP-bd_C"/>
</dbReference>
<dbReference type="PANTHER" id="PTHR24096:SF422">
    <property type="entry name" value="BCDNA.GH02901"/>
    <property type="match status" value="1"/>
</dbReference>
<reference evidence="6 7" key="1">
    <citation type="journal article" date="2024" name="BMC Genomics">
        <title>De novo assembly and annotation of Popillia japonica's genome with initial clues to its potential as an invasive pest.</title>
        <authorList>
            <person name="Cucini C."/>
            <person name="Boschi S."/>
            <person name="Funari R."/>
            <person name="Cardaioli E."/>
            <person name="Iannotti N."/>
            <person name="Marturano G."/>
            <person name="Paoli F."/>
            <person name="Bruttini M."/>
            <person name="Carapelli A."/>
            <person name="Frati F."/>
            <person name="Nardi F."/>
        </authorList>
    </citation>
    <scope>NUCLEOTIDE SEQUENCE [LARGE SCALE GENOMIC DNA]</scope>
    <source>
        <strain evidence="6">DMR45628</strain>
    </source>
</reference>
<dbReference type="Gene3D" id="3.30.300.30">
    <property type="match status" value="1"/>
</dbReference>